<protein>
    <submittedName>
        <fullName evidence="2">Uncharacterized protein</fullName>
    </submittedName>
</protein>
<dbReference type="EMBL" id="ML769530">
    <property type="protein sequence ID" value="KAE9395502.1"/>
    <property type="molecule type" value="Genomic_DNA"/>
</dbReference>
<feature type="compositionally biased region" description="Pro residues" evidence="1">
    <location>
        <begin position="212"/>
        <end position="223"/>
    </location>
</feature>
<gene>
    <name evidence="2" type="ORF">BT96DRAFT_997621</name>
</gene>
<feature type="compositionally biased region" description="Basic and acidic residues" evidence="1">
    <location>
        <begin position="25"/>
        <end position="40"/>
    </location>
</feature>
<feature type="compositionally biased region" description="Basic and acidic residues" evidence="1">
    <location>
        <begin position="64"/>
        <end position="88"/>
    </location>
</feature>
<dbReference type="Proteomes" id="UP000799118">
    <property type="component" value="Unassembled WGS sequence"/>
</dbReference>
<reference evidence="2" key="1">
    <citation type="journal article" date="2019" name="Environ. Microbiol.">
        <title>Fungal ecological strategies reflected in gene transcription - a case study of two litter decomposers.</title>
        <authorList>
            <person name="Barbi F."/>
            <person name="Kohler A."/>
            <person name="Barry K."/>
            <person name="Baskaran P."/>
            <person name="Daum C."/>
            <person name="Fauchery L."/>
            <person name="Ihrmark K."/>
            <person name="Kuo A."/>
            <person name="LaButti K."/>
            <person name="Lipzen A."/>
            <person name="Morin E."/>
            <person name="Grigoriev I.V."/>
            <person name="Henrissat B."/>
            <person name="Lindahl B."/>
            <person name="Martin F."/>
        </authorList>
    </citation>
    <scope>NUCLEOTIDE SEQUENCE</scope>
    <source>
        <strain evidence="2">JB14</strain>
    </source>
</reference>
<dbReference type="AlphaFoldDB" id="A0A6A4HB57"/>
<evidence type="ECO:0000313" key="3">
    <source>
        <dbReference type="Proteomes" id="UP000799118"/>
    </source>
</evidence>
<feature type="region of interest" description="Disordered" evidence="1">
    <location>
        <begin position="171"/>
        <end position="224"/>
    </location>
</feature>
<dbReference type="OrthoDB" id="3070094at2759"/>
<organism evidence="2 3">
    <name type="scientific">Gymnopus androsaceus JB14</name>
    <dbReference type="NCBI Taxonomy" id="1447944"/>
    <lineage>
        <taxon>Eukaryota</taxon>
        <taxon>Fungi</taxon>
        <taxon>Dikarya</taxon>
        <taxon>Basidiomycota</taxon>
        <taxon>Agaricomycotina</taxon>
        <taxon>Agaricomycetes</taxon>
        <taxon>Agaricomycetidae</taxon>
        <taxon>Agaricales</taxon>
        <taxon>Marasmiineae</taxon>
        <taxon>Omphalotaceae</taxon>
        <taxon>Gymnopus</taxon>
    </lineage>
</organism>
<name>A0A6A4HB57_9AGAR</name>
<sequence length="249" mass="25651">MSGAGVPEAQAQTGERVGAEADTTEVVKEADGEGIVEGHVDTSASAGAGTSEIDAKVGSAKVGIGDKDRDRLRGRSEQESGSGTKEESEMNIMTGAGAEVNDEGIKVEEGQANTEEVRSGAGVEAKEEANPGAVPVADGQVAAGQEEEKGEGVAVIATQSKALEDAEDIPAATIAPETKDPVSVPELTEAAHAPSTENSDSITLKQALDTSTPPPLAPAPPPTWEERTWKELVRLREVMFWARVGVAEA</sequence>
<keyword evidence="3" id="KW-1185">Reference proteome</keyword>
<evidence type="ECO:0000256" key="1">
    <source>
        <dbReference type="SAM" id="MobiDB-lite"/>
    </source>
</evidence>
<feature type="compositionally biased region" description="Polar residues" evidence="1">
    <location>
        <begin position="195"/>
        <end position="211"/>
    </location>
</feature>
<evidence type="ECO:0000313" key="2">
    <source>
        <dbReference type="EMBL" id="KAE9395502.1"/>
    </source>
</evidence>
<feature type="region of interest" description="Disordered" evidence="1">
    <location>
        <begin position="1"/>
        <end position="153"/>
    </location>
</feature>
<proteinExistence type="predicted"/>
<accession>A0A6A4HB57</accession>